<evidence type="ECO:0000259" key="5">
    <source>
        <dbReference type="Pfam" id="PF16370"/>
    </source>
</evidence>
<dbReference type="Pfam" id="PF16370">
    <property type="entry name" value="MetallophosC"/>
    <property type="match status" value="1"/>
</dbReference>
<feature type="domain" description="Calcineurin-like phosphoesterase N-terminal" evidence="6">
    <location>
        <begin position="440"/>
        <end position="516"/>
    </location>
</feature>
<feature type="domain" description="Glycosyl hydrolase-like 10" evidence="4">
    <location>
        <begin position="51"/>
        <end position="281"/>
    </location>
</feature>
<dbReference type="Pfam" id="PF16371">
    <property type="entry name" value="MetallophosN"/>
    <property type="match status" value="1"/>
</dbReference>
<evidence type="ECO:0008006" key="10">
    <source>
        <dbReference type="Google" id="ProtNLM"/>
    </source>
</evidence>
<dbReference type="Pfam" id="PF02638">
    <property type="entry name" value="GHL10"/>
    <property type="match status" value="1"/>
</dbReference>
<dbReference type="AlphaFoldDB" id="A0A096BML2"/>
<feature type="chain" id="PRO_5001925962" description="Ser/Thr phosphatase" evidence="2">
    <location>
        <begin position="20"/>
        <end position="893"/>
    </location>
</feature>
<evidence type="ECO:0000313" key="9">
    <source>
        <dbReference type="Proteomes" id="UP000029556"/>
    </source>
</evidence>
<gene>
    <name evidence="8" type="ORF">HMPREF2137_08110</name>
</gene>
<protein>
    <recommendedName>
        <fullName evidence="10">Ser/Thr phosphatase</fullName>
    </recommendedName>
</protein>
<reference evidence="8 9" key="1">
    <citation type="submission" date="2014-07" db="EMBL/GenBank/DDBJ databases">
        <authorList>
            <person name="McCorrison J."/>
            <person name="Sanka R."/>
            <person name="Torralba M."/>
            <person name="Gillis M."/>
            <person name="Haft D.H."/>
            <person name="Methe B."/>
            <person name="Sutton G."/>
            <person name="Nelson K.E."/>
        </authorList>
    </citation>
    <scope>NUCLEOTIDE SEQUENCE [LARGE SCALE GENOMIC DNA]</scope>
    <source>
        <strain evidence="8 9">DNF00853</strain>
    </source>
</reference>
<evidence type="ECO:0000259" key="6">
    <source>
        <dbReference type="Pfam" id="PF16371"/>
    </source>
</evidence>
<sequence>MKRACLTLLLLCTTLLTFASTKPKVMWLDCSANFERFSYPDSIRYYVGKCHEAGITHLVLDIKDNTGEVLYDSKYTSRKRTWKGFTRPDFDFINTFISEAHKRGMVIFAGMNIFADGSKAHGQPRGAVFGKNKKWQSINYVPGKGLIPVTELNGKTSMFLNPALKEVQRHEINIVKEVVKRFKFDGIMLDRARYDCIESDFSEASRSLFEKYIGQKLNRYPEDIYEWKANDKGSFDRVPGPYYKKWIEWRASVIYGFIKDVRTAIKKIDSQCMLASYTGAWYPTYYEVGVNWASNKYDPSKDFPWATPEYRQYGYAELIDFYTNGNYYKNVTIDDYYKSSGLYKNETDSEASSGEYLCVEGGCKYTRQLLQGAKPFYGGLYVEDYRKDSLQFQKAVRMNLKESDGVMIFDIVHIILYDWWKELKEALDEHHALNPYELRGSVTCEGKGVPNVVVTNGKRCVTTDKNGIYRIPNVGDTRFVYISTPAGYLTETNRGIPLFYQEIDHQKQQMEYNFKLKKNPKDDTKHIAIVEADVQANSKEHWSKYGPVVDDYRKLLDSIQDQDAFGLSCGDIGWDTPTTFFEDYMQQAQRIDLPFYRVIGNHDMDYNGRTHETSYRSFETYFGPSCYSFNKGNAHYIVINNCFYVGRQYFYVGYIDENTFKWLEQDLSYVPKGTVVFVAAHIPFRSTVKEQPFVYTYEYLGNETINAEPLFKLLEGYECHFLTGHMHTNSNVIFNNHQMEHNIGAVCGTWWHAPLCLDGTPQGCQVVEVDGKKVNWYYKSTGYPKTYQFRTYAPGTVKEYPKDIIANVWNYDDQWKVEWLENGKLMGRMTQYTGLDPAAVKMVKDNRKTMESWISPLPTKHMFRATPRHAKSRLAVRVTDRFGNVYQEEITRK</sequence>
<proteinExistence type="predicted"/>
<dbReference type="InterPro" id="IPR017853">
    <property type="entry name" value="GH"/>
</dbReference>
<dbReference type="SUPFAM" id="SSF56300">
    <property type="entry name" value="Metallo-dependent phosphatases"/>
    <property type="match status" value="1"/>
</dbReference>
<evidence type="ECO:0000256" key="2">
    <source>
        <dbReference type="SAM" id="SignalP"/>
    </source>
</evidence>
<dbReference type="InterPro" id="IPR029052">
    <property type="entry name" value="Metallo-depent_PP-like"/>
</dbReference>
<dbReference type="InterPro" id="IPR052177">
    <property type="entry name" value="Divisome_Glycosyl_Hydrolase"/>
</dbReference>
<evidence type="ECO:0000313" key="8">
    <source>
        <dbReference type="EMBL" id="KGF34389.1"/>
    </source>
</evidence>
<evidence type="ECO:0000256" key="1">
    <source>
        <dbReference type="ARBA" id="ARBA00022729"/>
    </source>
</evidence>
<feature type="domain" description="Calcineurin-like phosphoesterase C-terminal" evidence="5">
    <location>
        <begin position="740"/>
        <end position="886"/>
    </location>
</feature>
<dbReference type="InterPro" id="IPR032285">
    <property type="entry name" value="Metallophos_N"/>
</dbReference>
<dbReference type="PANTHER" id="PTHR43405">
    <property type="entry name" value="GLYCOSYL HYDROLASE DIGH"/>
    <property type="match status" value="1"/>
</dbReference>
<dbReference type="InterPro" id="IPR032280">
    <property type="entry name" value="DUF4985"/>
</dbReference>
<dbReference type="Gene3D" id="3.60.21.10">
    <property type="match status" value="1"/>
</dbReference>
<evidence type="ECO:0000259" key="7">
    <source>
        <dbReference type="Pfam" id="PF16373"/>
    </source>
</evidence>
<comment type="caution">
    <text evidence="8">The sequence shown here is derived from an EMBL/GenBank/DDBJ whole genome shotgun (WGS) entry which is preliminary data.</text>
</comment>
<name>A0A096BML2_9BACT</name>
<dbReference type="EMBL" id="JRNN01000070">
    <property type="protein sequence ID" value="KGF34389.1"/>
    <property type="molecule type" value="Genomic_DNA"/>
</dbReference>
<dbReference type="Pfam" id="PF00149">
    <property type="entry name" value="Metallophos"/>
    <property type="match status" value="1"/>
</dbReference>
<keyword evidence="1 2" id="KW-0732">Signal</keyword>
<dbReference type="Proteomes" id="UP000029556">
    <property type="component" value="Unassembled WGS sequence"/>
</dbReference>
<dbReference type="GO" id="GO:0016787">
    <property type="term" value="F:hydrolase activity"/>
    <property type="evidence" value="ECO:0007669"/>
    <property type="project" value="InterPro"/>
</dbReference>
<feature type="signal peptide" evidence="2">
    <location>
        <begin position="1"/>
        <end position="19"/>
    </location>
</feature>
<evidence type="ECO:0000259" key="4">
    <source>
        <dbReference type="Pfam" id="PF02638"/>
    </source>
</evidence>
<dbReference type="SUPFAM" id="SSF51445">
    <property type="entry name" value="(Trans)glycosidases"/>
    <property type="match status" value="1"/>
</dbReference>
<organism evidence="8 9">
    <name type="scientific">Hoylesella buccalis DNF00853</name>
    <dbReference type="NCBI Taxonomy" id="1401074"/>
    <lineage>
        <taxon>Bacteria</taxon>
        <taxon>Pseudomonadati</taxon>
        <taxon>Bacteroidota</taxon>
        <taxon>Bacteroidia</taxon>
        <taxon>Bacteroidales</taxon>
        <taxon>Prevotellaceae</taxon>
        <taxon>Hoylesella</taxon>
    </lineage>
</organism>
<dbReference type="InterPro" id="IPR004843">
    <property type="entry name" value="Calcineurin-like_PHP"/>
</dbReference>
<dbReference type="InterPro" id="IPR032288">
    <property type="entry name" value="Metallophos_C"/>
</dbReference>
<dbReference type="PANTHER" id="PTHR43405:SF1">
    <property type="entry name" value="GLYCOSYL HYDROLASE DIGH"/>
    <property type="match status" value="1"/>
</dbReference>
<feature type="domain" description="DUF4985" evidence="7">
    <location>
        <begin position="301"/>
        <end position="425"/>
    </location>
</feature>
<dbReference type="Gene3D" id="3.20.20.80">
    <property type="entry name" value="Glycosidases"/>
    <property type="match status" value="1"/>
</dbReference>
<dbReference type="RefSeq" id="WP_036873402.1">
    <property type="nucleotide sequence ID" value="NZ_JRNN01000070.1"/>
</dbReference>
<dbReference type="OrthoDB" id="9776255at2"/>
<dbReference type="Pfam" id="PF16373">
    <property type="entry name" value="DUF4985"/>
    <property type="match status" value="1"/>
</dbReference>
<feature type="domain" description="Calcineurin-like phosphoesterase" evidence="3">
    <location>
        <begin position="550"/>
        <end position="728"/>
    </location>
</feature>
<evidence type="ECO:0000259" key="3">
    <source>
        <dbReference type="Pfam" id="PF00149"/>
    </source>
</evidence>
<accession>A0A096BML2</accession>
<dbReference type="InterPro" id="IPR003790">
    <property type="entry name" value="GHL10"/>
</dbReference>